<proteinExistence type="predicted"/>
<dbReference type="Proteomes" id="UP000785679">
    <property type="component" value="Unassembled WGS sequence"/>
</dbReference>
<keyword evidence="2" id="KW-1185">Reference proteome</keyword>
<dbReference type="AlphaFoldDB" id="A0A8J8SVG6"/>
<name>A0A8J8SVG6_HALGN</name>
<accession>A0A8J8SVG6</accession>
<dbReference type="EMBL" id="RRYP01022704">
    <property type="protein sequence ID" value="TNV72362.1"/>
    <property type="molecule type" value="Genomic_DNA"/>
</dbReference>
<organism evidence="1 2">
    <name type="scientific">Halteria grandinella</name>
    <dbReference type="NCBI Taxonomy" id="5974"/>
    <lineage>
        <taxon>Eukaryota</taxon>
        <taxon>Sar</taxon>
        <taxon>Alveolata</taxon>
        <taxon>Ciliophora</taxon>
        <taxon>Intramacronucleata</taxon>
        <taxon>Spirotrichea</taxon>
        <taxon>Stichotrichia</taxon>
        <taxon>Sporadotrichida</taxon>
        <taxon>Halteriidae</taxon>
        <taxon>Halteria</taxon>
    </lineage>
</organism>
<comment type="caution">
    <text evidence="1">The sequence shown here is derived from an EMBL/GenBank/DDBJ whole genome shotgun (WGS) entry which is preliminary data.</text>
</comment>
<gene>
    <name evidence="1" type="ORF">FGO68_gene1831</name>
</gene>
<protein>
    <submittedName>
        <fullName evidence="1">Uncharacterized protein</fullName>
    </submittedName>
</protein>
<evidence type="ECO:0000313" key="2">
    <source>
        <dbReference type="Proteomes" id="UP000785679"/>
    </source>
</evidence>
<sequence>MVEFSERITMSIPGAYDYSQMLQNLNLLSGYLLGSLYLHKFDEKFNKTKLNIETSSIIIIAILTSKPEMLCAYPPLVEYLSKGQLDNLVNLMNFTQGFREVEIQNV</sequence>
<reference evidence="1" key="1">
    <citation type="submission" date="2019-06" db="EMBL/GenBank/DDBJ databases">
        <authorList>
            <person name="Zheng W."/>
        </authorList>
    </citation>
    <scope>NUCLEOTIDE SEQUENCE</scope>
    <source>
        <strain evidence="1">QDHG01</strain>
    </source>
</reference>
<evidence type="ECO:0000313" key="1">
    <source>
        <dbReference type="EMBL" id="TNV72362.1"/>
    </source>
</evidence>